<comment type="caution">
    <text evidence="2">The sequence shown here is derived from an EMBL/GenBank/DDBJ whole genome shotgun (WGS) entry which is preliminary data.</text>
</comment>
<dbReference type="EMBL" id="JACDUR010000006">
    <property type="protein sequence ID" value="MBA2895069.1"/>
    <property type="molecule type" value="Genomic_DNA"/>
</dbReference>
<gene>
    <name evidence="2" type="ORF">HNR30_006441</name>
</gene>
<dbReference type="AlphaFoldDB" id="A0A7W0CPN7"/>
<organism evidence="2 3">
    <name type="scientific">Nonomuraea soli</name>
    <dbReference type="NCBI Taxonomy" id="1032476"/>
    <lineage>
        <taxon>Bacteria</taxon>
        <taxon>Bacillati</taxon>
        <taxon>Actinomycetota</taxon>
        <taxon>Actinomycetes</taxon>
        <taxon>Streptosporangiales</taxon>
        <taxon>Streptosporangiaceae</taxon>
        <taxon>Nonomuraea</taxon>
    </lineage>
</organism>
<evidence type="ECO:0000313" key="2">
    <source>
        <dbReference type="EMBL" id="MBA2895069.1"/>
    </source>
</evidence>
<accession>A0A7W0CPN7</accession>
<dbReference type="Proteomes" id="UP000530928">
    <property type="component" value="Unassembled WGS sequence"/>
</dbReference>
<feature type="domain" description="DUF6968" evidence="1">
    <location>
        <begin position="5"/>
        <end position="85"/>
    </location>
</feature>
<dbReference type="Pfam" id="PF22302">
    <property type="entry name" value="DUF6968"/>
    <property type="match status" value="1"/>
</dbReference>
<evidence type="ECO:0000313" key="3">
    <source>
        <dbReference type="Proteomes" id="UP000530928"/>
    </source>
</evidence>
<keyword evidence="3" id="KW-1185">Reference proteome</keyword>
<dbReference type="Pfam" id="PF10049">
    <property type="entry name" value="DUF2283"/>
    <property type="match status" value="1"/>
</dbReference>
<dbReference type="RefSeq" id="WP_181613765.1">
    <property type="nucleotide sequence ID" value="NZ_BAABAM010000004.1"/>
</dbReference>
<proteinExistence type="predicted"/>
<evidence type="ECO:0000259" key="1">
    <source>
        <dbReference type="Pfam" id="PF22302"/>
    </source>
</evidence>
<sequence length="159" mass="17654">MYEIARRTLWLRSSPPREVTVTIGLPVEEPSGEWSCPYRIDGLDGWEHQRRVTGEDAVDALELVLAVVRSALAGSHEAREGLLDGMLDGERAGQRAVFVRWDMEANAAYIAMKREISSGEAVRQVVAGEDTVLDFGQEGELLGVELLDADRQMPSEMRL</sequence>
<dbReference type="InterPro" id="IPR054241">
    <property type="entry name" value="DUF6968"/>
</dbReference>
<name>A0A7W0CPN7_9ACTN</name>
<reference evidence="2 3" key="1">
    <citation type="submission" date="2020-07" db="EMBL/GenBank/DDBJ databases">
        <title>Genomic Encyclopedia of Type Strains, Phase IV (KMG-IV): sequencing the most valuable type-strain genomes for metagenomic binning, comparative biology and taxonomic classification.</title>
        <authorList>
            <person name="Goeker M."/>
        </authorList>
    </citation>
    <scope>NUCLEOTIDE SEQUENCE [LARGE SCALE GENOMIC DNA]</scope>
    <source>
        <strain evidence="2 3">DSM 45533</strain>
    </source>
</reference>
<dbReference type="InterPro" id="IPR019270">
    <property type="entry name" value="DUF2283"/>
</dbReference>
<protein>
    <submittedName>
        <fullName evidence="2">Uncharacterized protein YuzE</fullName>
    </submittedName>
</protein>